<sequence>MFDWIKGRFQKPGPISPSPASIQSFVEVIKKDAAEAGLDQATTDQLIATLLEGFGE</sequence>
<proteinExistence type="predicted"/>
<protein>
    <submittedName>
        <fullName evidence="1">Uncharacterized protein</fullName>
    </submittedName>
</protein>
<keyword evidence="2" id="KW-1185">Reference proteome</keyword>
<evidence type="ECO:0000313" key="2">
    <source>
        <dbReference type="Proteomes" id="UP000692816"/>
    </source>
</evidence>
<dbReference type="EMBL" id="CP088283">
    <property type="protein sequence ID" value="UGY07456.1"/>
    <property type="molecule type" value="Genomic_DNA"/>
</dbReference>
<reference evidence="1 2" key="1">
    <citation type="journal article" date="2021" name="Int. J. Syst. Evol. Microbiol.">
        <title>Bradyrhizobium septentrionale sp. nov. (sv. septentrionale) and Bradyrhizobium quebecense sp. nov. (sv. septentrionale) associated with legumes native to Canada possess rearranged symbiosis genes and numerous insertion sequences.</title>
        <authorList>
            <person name="Bromfield E.S.P."/>
            <person name="Cloutier S."/>
        </authorList>
    </citation>
    <scope>NUCLEOTIDE SEQUENCE [LARGE SCALE GENOMIC DNA]</scope>
    <source>
        <strain evidence="1 2">12S5</strain>
    </source>
</reference>
<organism evidence="1 2">
    <name type="scientific">Bradyrhizobium quebecense</name>
    <dbReference type="NCBI Taxonomy" id="2748629"/>
    <lineage>
        <taxon>Bacteria</taxon>
        <taxon>Pseudomonadati</taxon>
        <taxon>Pseudomonadota</taxon>
        <taxon>Alphaproteobacteria</taxon>
        <taxon>Hyphomicrobiales</taxon>
        <taxon>Nitrobacteraceae</taxon>
        <taxon>Bradyrhizobium</taxon>
    </lineage>
</organism>
<keyword evidence="1" id="KW-0614">Plasmid</keyword>
<accession>A0ACD3VLP8</accession>
<evidence type="ECO:0000313" key="1">
    <source>
        <dbReference type="EMBL" id="UGY07456.1"/>
    </source>
</evidence>
<name>A0ACD3VLP8_9BRAD</name>
<dbReference type="Proteomes" id="UP000692816">
    <property type="component" value="Plasmid pBq12S5"/>
</dbReference>
<geneLocation type="plasmid" evidence="1 2">
    <name>pBq12S5</name>
</geneLocation>
<gene>
    <name evidence="1" type="ORF">J4P68_0040500</name>
</gene>